<protein>
    <submittedName>
        <fullName evidence="5">Alcohol dehydrogenase</fullName>
    </submittedName>
</protein>
<keyword evidence="6" id="KW-1185">Reference proteome</keyword>
<evidence type="ECO:0000313" key="5">
    <source>
        <dbReference type="EMBL" id="GGD32016.1"/>
    </source>
</evidence>
<dbReference type="RefSeq" id="WP_188711229.1">
    <property type="nucleotide sequence ID" value="NZ_BMHO01000001.1"/>
</dbReference>
<comment type="cofactor">
    <cofactor evidence="1">
        <name>Zn(2+)</name>
        <dbReference type="ChEBI" id="CHEBI:29105"/>
    </cofactor>
</comment>
<dbReference type="PANTHER" id="PTHR43401:SF2">
    <property type="entry name" value="L-THREONINE 3-DEHYDROGENASE"/>
    <property type="match status" value="1"/>
</dbReference>
<dbReference type="AlphaFoldDB" id="A0A917DEN2"/>
<keyword evidence="2" id="KW-0560">Oxidoreductase</keyword>
<dbReference type="InterPro" id="IPR013154">
    <property type="entry name" value="ADH-like_N"/>
</dbReference>
<evidence type="ECO:0000313" key="6">
    <source>
        <dbReference type="Proteomes" id="UP000633205"/>
    </source>
</evidence>
<dbReference type="InterPro" id="IPR036291">
    <property type="entry name" value="NAD(P)-bd_dom_sf"/>
</dbReference>
<dbReference type="InterPro" id="IPR011032">
    <property type="entry name" value="GroES-like_sf"/>
</dbReference>
<evidence type="ECO:0000259" key="4">
    <source>
        <dbReference type="Pfam" id="PF08240"/>
    </source>
</evidence>
<evidence type="ECO:0000259" key="3">
    <source>
        <dbReference type="Pfam" id="PF00107"/>
    </source>
</evidence>
<proteinExistence type="predicted"/>
<dbReference type="Gene3D" id="3.40.50.720">
    <property type="entry name" value="NAD(P)-binding Rossmann-like Domain"/>
    <property type="match status" value="1"/>
</dbReference>
<gene>
    <name evidence="5" type="ORF">GCM10010915_10490</name>
</gene>
<dbReference type="InterPro" id="IPR050129">
    <property type="entry name" value="Zn_alcohol_dh"/>
</dbReference>
<organism evidence="5 6">
    <name type="scientific">Microbacterium faecale</name>
    <dbReference type="NCBI Taxonomy" id="1804630"/>
    <lineage>
        <taxon>Bacteria</taxon>
        <taxon>Bacillati</taxon>
        <taxon>Actinomycetota</taxon>
        <taxon>Actinomycetes</taxon>
        <taxon>Micrococcales</taxon>
        <taxon>Microbacteriaceae</taxon>
        <taxon>Microbacterium</taxon>
    </lineage>
</organism>
<dbReference type="GO" id="GO:0016491">
    <property type="term" value="F:oxidoreductase activity"/>
    <property type="evidence" value="ECO:0007669"/>
    <property type="project" value="UniProtKB-KW"/>
</dbReference>
<dbReference type="SUPFAM" id="SSF51735">
    <property type="entry name" value="NAD(P)-binding Rossmann-fold domains"/>
    <property type="match status" value="1"/>
</dbReference>
<sequence length="334" mass="35402">MSEAITNTSARFEGDGVVSFTTAALDAPATGLARIRVDVCALCGSDKRLLASGADVVPGHEVVGTVIESAAGAPAAGTRVVVFIPVSCGQCAACRRQQNNRCYELRGLMGWQFDGGFAEYMDVPPQCLIPVPDDIPSDVAVLALDTFGTAAHALRLGARTQPSGIEDLLVIGCGPLGLGVVAVALAMGIPKVQAWDPNGSRLALAEALGADAAPDLEGTNRHQVVAEVSGAASARASAQDLVEPGGAILALGESNEPYLMPATPRWRRTDCFTVRSFYFPPTEVDDNWELLRSQGARLRDTIMTPTRLSDLEDTFTRFVDGEYVKPYITHEETR</sequence>
<name>A0A917DEN2_9MICO</name>
<dbReference type="InterPro" id="IPR013149">
    <property type="entry name" value="ADH-like_C"/>
</dbReference>
<dbReference type="Pfam" id="PF08240">
    <property type="entry name" value="ADH_N"/>
    <property type="match status" value="1"/>
</dbReference>
<evidence type="ECO:0000256" key="2">
    <source>
        <dbReference type="ARBA" id="ARBA00023002"/>
    </source>
</evidence>
<dbReference type="Pfam" id="PF00107">
    <property type="entry name" value="ADH_zinc_N"/>
    <property type="match status" value="1"/>
</dbReference>
<comment type="caution">
    <text evidence="5">The sequence shown here is derived from an EMBL/GenBank/DDBJ whole genome shotgun (WGS) entry which is preliminary data.</text>
</comment>
<dbReference type="Proteomes" id="UP000633205">
    <property type="component" value="Unassembled WGS sequence"/>
</dbReference>
<dbReference type="PANTHER" id="PTHR43401">
    <property type="entry name" value="L-THREONINE 3-DEHYDROGENASE"/>
    <property type="match status" value="1"/>
</dbReference>
<feature type="domain" description="Alcohol dehydrogenase-like N-terminal" evidence="4">
    <location>
        <begin position="32"/>
        <end position="133"/>
    </location>
</feature>
<dbReference type="Gene3D" id="3.90.180.10">
    <property type="entry name" value="Medium-chain alcohol dehydrogenases, catalytic domain"/>
    <property type="match status" value="1"/>
</dbReference>
<accession>A0A917DEN2</accession>
<reference evidence="5" key="1">
    <citation type="journal article" date="2014" name="Int. J. Syst. Evol. Microbiol.">
        <title>Complete genome sequence of Corynebacterium casei LMG S-19264T (=DSM 44701T), isolated from a smear-ripened cheese.</title>
        <authorList>
            <consortium name="US DOE Joint Genome Institute (JGI-PGF)"/>
            <person name="Walter F."/>
            <person name="Albersmeier A."/>
            <person name="Kalinowski J."/>
            <person name="Ruckert C."/>
        </authorList>
    </citation>
    <scope>NUCLEOTIDE SEQUENCE</scope>
    <source>
        <strain evidence="5">CGMCC 1.15152</strain>
    </source>
</reference>
<dbReference type="SUPFAM" id="SSF50129">
    <property type="entry name" value="GroES-like"/>
    <property type="match status" value="1"/>
</dbReference>
<feature type="domain" description="Alcohol dehydrogenase-like C-terminal" evidence="3">
    <location>
        <begin position="175"/>
        <end position="253"/>
    </location>
</feature>
<reference evidence="5" key="2">
    <citation type="submission" date="2020-09" db="EMBL/GenBank/DDBJ databases">
        <authorList>
            <person name="Sun Q."/>
            <person name="Zhou Y."/>
        </authorList>
    </citation>
    <scope>NUCLEOTIDE SEQUENCE</scope>
    <source>
        <strain evidence="5">CGMCC 1.15152</strain>
    </source>
</reference>
<evidence type="ECO:0000256" key="1">
    <source>
        <dbReference type="ARBA" id="ARBA00001947"/>
    </source>
</evidence>
<dbReference type="EMBL" id="BMHO01000001">
    <property type="protein sequence ID" value="GGD32016.1"/>
    <property type="molecule type" value="Genomic_DNA"/>
</dbReference>